<feature type="domain" description="Thiamine pyrophosphate enzyme central" evidence="5">
    <location>
        <begin position="195"/>
        <end position="322"/>
    </location>
</feature>
<dbReference type="InterPro" id="IPR029035">
    <property type="entry name" value="DHS-like_NAD/FAD-binding_dom"/>
</dbReference>
<dbReference type="GO" id="GO:0005948">
    <property type="term" value="C:acetolactate synthase complex"/>
    <property type="evidence" value="ECO:0007669"/>
    <property type="project" value="TreeGrafter"/>
</dbReference>
<dbReference type="InterPro" id="IPR011766">
    <property type="entry name" value="TPP_enzyme_TPP-bd"/>
</dbReference>
<dbReference type="CDD" id="cd07035">
    <property type="entry name" value="TPP_PYR_POX_like"/>
    <property type="match status" value="1"/>
</dbReference>
<dbReference type="Pfam" id="PF02776">
    <property type="entry name" value="TPP_enzyme_N"/>
    <property type="match status" value="1"/>
</dbReference>
<feature type="domain" description="Thiamine pyrophosphate enzyme TPP-binding" evidence="6">
    <location>
        <begin position="382"/>
        <end position="528"/>
    </location>
</feature>
<dbReference type="GO" id="GO:0009099">
    <property type="term" value="P:L-valine biosynthetic process"/>
    <property type="evidence" value="ECO:0007669"/>
    <property type="project" value="TreeGrafter"/>
</dbReference>
<dbReference type="SUPFAM" id="SSF52467">
    <property type="entry name" value="DHS-like NAD/FAD-binding domain"/>
    <property type="match status" value="1"/>
</dbReference>
<dbReference type="Pfam" id="PF00205">
    <property type="entry name" value="TPP_enzyme_M"/>
    <property type="match status" value="1"/>
</dbReference>
<reference evidence="8" key="1">
    <citation type="submission" date="2020-01" db="EMBL/GenBank/DDBJ databases">
        <authorList>
            <person name="Rat A."/>
        </authorList>
    </citation>
    <scope>NUCLEOTIDE SEQUENCE</scope>
    <source>
        <strain evidence="8">LMG 31228</strain>
    </source>
</reference>
<proteinExistence type="inferred from homology"/>
<dbReference type="GO" id="GO:0030976">
    <property type="term" value="F:thiamine pyrophosphate binding"/>
    <property type="evidence" value="ECO:0007669"/>
    <property type="project" value="InterPro"/>
</dbReference>
<evidence type="ECO:0000259" key="7">
    <source>
        <dbReference type="Pfam" id="PF02776"/>
    </source>
</evidence>
<evidence type="ECO:0000256" key="2">
    <source>
        <dbReference type="ARBA" id="ARBA00007812"/>
    </source>
</evidence>
<dbReference type="Pfam" id="PF02775">
    <property type="entry name" value="TPP_enzyme_C"/>
    <property type="match status" value="1"/>
</dbReference>
<dbReference type="Gene3D" id="3.40.50.970">
    <property type="match status" value="2"/>
</dbReference>
<dbReference type="Gene3D" id="3.40.50.1220">
    <property type="entry name" value="TPP-binding domain"/>
    <property type="match status" value="1"/>
</dbReference>
<evidence type="ECO:0000256" key="4">
    <source>
        <dbReference type="RuleBase" id="RU362132"/>
    </source>
</evidence>
<reference evidence="8" key="2">
    <citation type="journal article" date="2021" name="Syst. Appl. Microbiol.">
        <title>Roseomonas hellenica sp. nov., isolated from roots of wild-growing Alkanna tinctoria.</title>
        <authorList>
            <person name="Rat A."/>
            <person name="Naranjo H.D."/>
            <person name="Lebbe L."/>
            <person name="Cnockaert M."/>
            <person name="Krigas N."/>
            <person name="Grigoriadou K."/>
            <person name="Maloupa E."/>
            <person name="Willems A."/>
        </authorList>
    </citation>
    <scope>NUCLEOTIDE SEQUENCE</scope>
    <source>
        <strain evidence="8">LMG 31228</strain>
    </source>
</reference>
<dbReference type="PANTHER" id="PTHR18968">
    <property type="entry name" value="THIAMINE PYROPHOSPHATE ENZYMES"/>
    <property type="match status" value="1"/>
</dbReference>
<gene>
    <name evidence="8" type="ORF">GXW74_21815</name>
</gene>
<organism evidence="8 9">
    <name type="scientific">Neoroseomonas eburnea</name>
    <dbReference type="NCBI Taxonomy" id="1346889"/>
    <lineage>
        <taxon>Bacteria</taxon>
        <taxon>Pseudomonadati</taxon>
        <taxon>Pseudomonadota</taxon>
        <taxon>Alphaproteobacteria</taxon>
        <taxon>Acetobacterales</taxon>
        <taxon>Acetobacteraceae</taxon>
        <taxon>Neoroseomonas</taxon>
    </lineage>
</organism>
<dbReference type="SUPFAM" id="SSF52518">
    <property type="entry name" value="Thiamin diphosphate-binding fold (THDP-binding)"/>
    <property type="match status" value="2"/>
</dbReference>
<evidence type="ECO:0000313" key="8">
    <source>
        <dbReference type="EMBL" id="MBR0683143.1"/>
    </source>
</evidence>
<evidence type="ECO:0000256" key="3">
    <source>
        <dbReference type="ARBA" id="ARBA00023052"/>
    </source>
</evidence>
<dbReference type="InterPro" id="IPR012000">
    <property type="entry name" value="Thiamin_PyroP_enz_cen_dom"/>
</dbReference>
<dbReference type="GO" id="GO:0000287">
    <property type="term" value="F:magnesium ion binding"/>
    <property type="evidence" value="ECO:0007669"/>
    <property type="project" value="InterPro"/>
</dbReference>
<dbReference type="InterPro" id="IPR000399">
    <property type="entry name" value="TPP-bd_CS"/>
</dbReference>
<evidence type="ECO:0000313" key="9">
    <source>
        <dbReference type="Proteomes" id="UP001138709"/>
    </source>
</evidence>
<dbReference type="RefSeq" id="WP_211848716.1">
    <property type="nucleotide sequence ID" value="NZ_JAAEDL010000027.1"/>
</dbReference>
<feature type="domain" description="Thiamine pyrophosphate enzyme N-terminal TPP-binding" evidence="7">
    <location>
        <begin position="8"/>
        <end position="104"/>
    </location>
</feature>
<dbReference type="InterPro" id="IPR012001">
    <property type="entry name" value="Thiamin_PyroP_enz_TPP-bd_dom"/>
</dbReference>
<keyword evidence="3 4" id="KW-0786">Thiamine pyrophosphate</keyword>
<keyword evidence="9" id="KW-1185">Reference proteome</keyword>
<dbReference type="InterPro" id="IPR029061">
    <property type="entry name" value="THDP-binding"/>
</dbReference>
<comment type="similarity">
    <text evidence="2 4">Belongs to the TPP enzyme family.</text>
</comment>
<dbReference type="InterPro" id="IPR045229">
    <property type="entry name" value="TPP_enz"/>
</dbReference>
<dbReference type="AlphaFoldDB" id="A0A9X9XHF7"/>
<dbReference type="GO" id="GO:0050660">
    <property type="term" value="F:flavin adenine dinucleotide binding"/>
    <property type="evidence" value="ECO:0007669"/>
    <property type="project" value="TreeGrafter"/>
</dbReference>
<dbReference type="GO" id="GO:0003984">
    <property type="term" value="F:acetolactate synthase activity"/>
    <property type="evidence" value="ECO:0007669"/>
    <property type="project" value="TreeGrafter"/>
</dbReference>
<evidence type="ECO:0000259" key="5">
    <source>
        <dbReference type="Pfam" id="PF00205"/>
    </source>
</evidence>
<comment type="caution">
    <text evidence="8">The sequence shown here is derived from an EMBL/GenBank/DDBJ whole genome shotgun (WGS) entry which is preliminary data.</text>
</comment>
<dbReference type="PANTHER" id="PTHR18968:SF13">
    <property type="entry name" value="ACETOLACTATE SYNTHASE CATALYTIC SUBUNIT, MITOCHONDRIAL"/>
    <property type="match status" value="1"/>
</dbReference>
<protein>
    <submittedName>
        <fullName evidence="8">Thiamine pyrophosphate-binding protein</fullName>
    </submittedName>
</protein>
<dbReference type="GO" id="GO:0009097">
    <property type="term" value="P:isoleucine biosynthetic process"/>
    <property type="evidence" value="ECO:0007669"/>
    <property type="project" value="TreeGrafter"/>
</dbReference>
<evidence type="ECO:0000259" key="6">
    <source>
        <dbReference type="Pfam" id="PF02775"/>
    </source>
</evidence>
<dbReference type="EMBL" id="JAAEDL010000027">
    <property type="protein sequence ID" value="MBR0683143.1"/>
    <property type="molecule type" value="Genomic_DNA"/>
</dbReference>
<evidence type="ECO:0000256" key="1">
    <source>
        <dbReference type="ARBA" id="ARBA00001964"/>
    </source>
</evidence>
<sequence>MNDAAAATAADALATAFAAAGTKRIYGVPGGGSSLDLIAAAKARGLGFVLARHETSAVIMAATEAELSGAPGVALCTRGPGVGNAANGMAHAALDRAPVVLLADGFAPAERAFATHQYFDHAAMLAPVTKAQLSVGQMAAGEAATRAIGAVLAAPRGAALIELSGSAARQPAALPAALPAAVGAPALPTPEADAIAAARRVLATARRPLVVAGLEALDAAEELRALVAALGCPALVTYKAKGVIADADPAFAGIFTCGAVEGPVLDRADAVIMVGADPVEFIPKPWRWPVPVIEVATAPRTLPYAAPAAALSGAIAPALAALSEGAARSDWTAPEIAALRDAWLRALANDPRRGMGLGPQRVVEITQAVCRRMGFDPRAAVDAGAHMFPATTFWQCERPGDLLISNGLATMGFAVPAAIAAALYDPARGALAFTGDGGLLMGLGELATAAVTGARVMVVAFNDATLSLIDIKKETRDLPEGALGWPRADLAAAMRSMGGVGLTANTEAEFAQALEQACAASGPVLIDVAVDPSGYPAQIKALRG</sequence>
<name>A0A9X9XHF7_9PROT</name>
<accession>A0A9X9XHF7</accession>
<dbReference type="PROSITE" id="PS00187">
    <property type="entry name" value="TPP_ENZYMES"/>
    <property type="match status" value="1"/>
</dbReference>
<comment type="cofactor">
    <cofactor evidence="1">
        <name>thiamine diphosphate</name>
        <dbReference type="ChEBI" id="CHEBI:58937"/>
    </cofactor>
</comment>
<dbReference type="Proteomes" id="UP001138709">
    <property type="component" value="Unassembled WGS sequence"/>
</dbReference>